<evidence type="ECO:0000313" key="2">
    <source>
        <dbReference type="Proteomes" id="UP000002710"/>
    </source>
</evidence>
<protein>
    <submittedName>
        <fullName evidence="1">Uncharacterized protein</fullName>
    </submittedName>
</protein>
<evidence type="ECO:0000313" key="1">
    <source>
        <dbReference type="EMBL" id="ABB37088.1"/>
    </source>
</evidence>
<dbReference type="SUPFAM" id="SSF48452">
    <property type="entry name" value="TPR-like"/>
    <property type="match status" value="1"/>
</dbReference>
<dbReference type="HOGENOM" id="CLU_1308485_0_0_7"/>
<dbReference type="InterPro" id="IPR011990">
    <property type="entry name" value="TPR-like_helical_dom_sf"/>
</dbReference>
<dbReference type="Proteomes" id="UP000002710">
    <property type="component" value="Chromosome"/>
</dbReference>
<sequence>MSNSAKAIKENLARAKAYFNRHDVQRAVAATAAALQAWVQAGEPAGKNELVGALREVVALLGRADEVTGELGGPPVWQPGQEKSLLIQLAKVLRALQHQELDEDHRKILERKQKLDRLFIYGSRLLETHKPKEADEAFQEAMTYHKDEDVIFRMMGERMMAASQPALALRYLKRALKASPERQVVEMTIDAYKRSGNHGAAAKLQQQFAALLGS</sequence>
<gene>
    <name evidence="1" type="ordered locus">Dde_0287</name>
</gene>
<accession>Q316Q8</accession>
<dbReference type="RefSeq" id="WP_011366434.1">
    <property type="nucleotide sequence ID" value="NC_007519.1"/>
</dbReference>
<name>Q316Q8_OLEA2</name>
<dbReference type="Gene3D" id="1.25.40.10">
    <property type="entry name" value="Tetratricopeptide repeat domain"/>
    <property type="match status" value="1"/>
</dbReference>
<dbReference type="AlphaFoldDB" id="Q316Q8"/>
<dbReference type="KEGG" id="dde:Dde_0287"/>
<reference evidence="1 2" key="1">
    <citation type="journal article" date="2011" name="J. Bacteriol.">
        <title>Complete genome sequence and updated annotation of Desulfovibrio alaskensis G20.</title>
        <authorList>
            <person name="Hauser L.J."/>
            <person name="Land M.L."/>
            <person name="Brown S.D."/>
            <person name="Larimer F."/>
            <person name="Keller K.L."/>
            <person name="Rapp-Giles B.J."/>
            <person name="Price M.N."/>
            <person name="Lin M."/>
            <person name="Bruce D.C."/>
            <person name="Detter J.C."/>
            <person name="Tapia R."/>
            <person name="Han C.S."/>
            <person name="Goodwin L.A."/>
            <person name="Cheng J.F."/>
            <person name="Pitluck S."/>
            <person name="Copeland A."/>
            <person name="Lucas S."/>
            <person name="Nolan M."/>
            <person name="Lapidus A.L."/>
            <person name="Palumbo A.V."/>
            <person name="Wall J.D."/>
        </authorList>
    </citation>
    <scope>NUCLEOTIDE SEQUENCE [LARGE SCALE GENOMIC DNA]</scope>
    <source>
        <strain evidence="2">ATCC BAA 1058 / DSM 17464 / G20</strain>
    </source>
</reference>
<proteinExistence type="predicted"/>
<keyword evidence="2" id="KW-1185">Reference proteome</keyword>
<dbReference type="STRING" id="207559.Dde_0287"/>
<dbReference type="EMBL" id="CP000112">
    <property type="protein sequence ID" value="ABB37088.1"/>
    <property type="molecule type" value="Genomic_DNA"/>
</dbReference>
<organism evidence="1 2">
    <name type="scientific">Oleidesulfovibrio alaskensis (strain ATCC BAA-1058 / DSM 17464 / G20)</name>
    <name type="common">Desulfovibrio alaskensis</name>
    <dbReference type="NCBI Taxonomy" id="207559"/>
    <lineage>
        <taxon>Bacteria</taxon>
        <taxon>Pseudomonadati</taxon>
        <taxon>Thermodesulfobacteriota</taxon>
        <taxon>Desulfovibrionia</taxon>
        <taxon>Desulfovibrionales</taxon>
        <taxon>Desulfovibrionaceae</taxon>
        <taxon>Oleidesulfovibrio</taxon>
    </lineage>
</organism>